<evidence type="ECO:0000256" key="1">
    <source>
        <dbReference type="SAM" id="SignalP"/>
    </source>
</evidence>
<evidence type="ECO:0000313" key="3">
    <source>
        <dbReference type="Proteomes" id="UP000244523"/>
    </source>
</evidence>
<dbReference type="AlphaFoldDB" id="A0A2T6KSD2"/>
<comment type="caution">
    <text evidence="2">The sequence shown here is derived from an EMBL/GenBank/DDBJ whole genome shotgun (WGS) entry which is preliminary data.</text>
</comment>
<keyword evidence="3" id="KW-1185">Reference proteome</keyword>
<protein>
    <submittedName>
        <fullName evidence="2">Uncharacterized protein</fullName>
    </submittedName>
</protein>
<gene>
    <name evidence="2" type="ORF">C8N45_1011033</name>
</gene>
<evidence type="ECO:0000313" key="2">
    <source>
        <dbReference type="EMBL" id="PUB19435.1"/>
    </source>
</evidence>
<dbReference type="RefSeq" id="WP_181868896.1">
    <property type="nucleotide sequence ID" value="NZ_QBUD01000001.1"/>
</dbReference>
<feature type="chain" id="PRO_5015569048" evidence="1">
    <location>
        <begin position="20"/>
        <end position="214"/>
    </location>
</feature>
<dbReference type="Proteomes" id="UP000244523">
    <property type="component" value="Unassembled WGS sequence"/>
</dbReference>
<name>A0A2T6KSD2_9RHOB</name>
<organism evidence="2 3">
    <name type="scientific">Yoonia sediminilitoris</name>
    <dbReference type="NCBI Taxonomy" id="1286148"/>
    <lineage>
        <taxon>Bacteria</taxon>
        <taxon>Pseudomonadati</taxon>
        <taxon>Pseudomonadota</taxon>
        <taxon>Alphaproteobacteria</taxon>
        <taxon>Rhodobacterales</taxon>
        <taxon>Paracoccaceae</taxon>
        <taxon>Yoonia</taxon>
    </lineage>
</organism>
<feature type="signal peptide" evidence="1">
    <location>
        <begin position="1"/>
        <end position="19"/>
    </location>
</feature>
<dbReference type="EMBL" id="QBUD01000001">
    <property type="protein sequence ID" value="PUB19435.1"/>
    <property type="molecule type" value="Genomic_DNA"/>
</dbReference>
<accession>A0A2T6KSD2</accession>
<proteinExistence type="predicted"/>
<sequence length="214" mass="23722">MKMIRFLLLAMLLATPLSADETYDLIFKQGTLSDLSETQVLEYDRAVIIAENPDYADRNTGKIRLNFEPDDMARLRFVQDEKYRNVGNFPATVGNPVIMYFVETVLRDVAQEAGGSPFYIRNRIKEALVTSAPIIDGVAAFGPDELETKEITLRPFENDKNRDRMGIYADLALTFTMSENAPGWYVSLAANAVGPDGTPGYSNALTLQPSGPAQ</sequence>
<reference evidence="2 3" key="1">
    <citation type="submission" date="2018-04" db="EMBL/GenBank/DDBJ databases">
        <title>Genomic Encyclopedia of Archaeal and Bacterial Type Strains, Phase II (KMG-II): from individual species to whole genera.</title>
        <authorList>
            <person name="Goeker M."/>
        </authorList>
    </citation>
    <scope>NUCLEOTIDE SEQUENCE [LARGE SCALE GENOMIC DNA]</scope>
    <source>
        <strain evidence="2 3">DSM 29955</strain>
    </source>
</reference>
<keyword evidence="1" id="KW-0732">Signal</keyword>